<sequence length="247" mass="27804">MSSSVVGAVPESVQDVNVSGQLDVNQANRNSRNERSGKGRRRRAAAEQRRIDQQRWGQYITDEEDETAVGMAPRSGNRRRARRNNRNNSTSSHHLEDYYQDELAFHANQPRNENCEDFDLEMALSLSLSLEDPPLYSGSIEYSNQGTVNMSYESLVQLENVKCVAPANIVNSMPILTFDGNKSEQGSADEIEKCTICQCEYEFGDQIISLPCAHGFHNPCGAEWLLNHSKLCPICKHNVMDQKFVDT</sequence>
<accession>B8LQH3</accession>
<dbReference type="Gene3D" id="3.30.40.10">
    <property type="entry name" value="Zinc/RING finger domain, C3HC4 (zinc finger)"/>
    <property type="match status" value="1"/>
</dbReference>
<dbReference type="SMART" id="SM00184">
    <property type="entry name" value="RING"/>
    <property type="match status" value="1"/>
</dbReference>
<dbReference type="GO" id="GO:0008270">
    <property type="term" value="F:zinc ion binding"/>
    <property type="evidence" value="ECO:0007669"/>
    <property type="project" value="UniProtKB-KW"/>
</dbReference>
<evidence type="ECO:0000256" key="7">
    <source>
        <dbReference type="ARBA" id="ARBA00023136"/>
    </source>
</evidence>
<dbReference type="InterPro" id="IPR001841">
    <property type="entry name" value="Znf_RING"/>
</dbReference>
<feature type="compositionally biased region" description="Basic and acidic residues" evidence="9">
    <location>
        <begin position="44"/>
        <end position="53"/>
    </location>
</feature>
<keyword evidence="5" id="KW-0862">Zinc</keyword>
<dbReference type="EMBL" id="EF678126">
    <property type="protein sequence ID" value="ABR17903.1"/>
    <property type="molecule type" value="mRNA"/>
</dbReference>
<dbReference type="Pfam" id="PF13639">
    <property type="entry name" value="zf-RING_2"/>
    <property type="match status" value="1"/>
</dbReference>
<dbReference type="CDD" id="cd16454">
    <property type="entry name" value="RING-H2_PA-TM-RING"/>
    <property type="match status" value="1"/>
</dbReference>
<dbReference type="AlphaFoldDB" id="B8LQH3"/>
<evidence type="ECO:0000256" key="2">
    <source>
        <dbReference type="ARBA" id="ARBA00022692"/>
    </source>
</evidence>
<dbReference type="InterPro" id="IPR013083">
    <property type="entry name" value="Znf_RING/FYVE/PHD"/>
</dbReference>
<name>B8LQH3_PICSI</name>
<organism evidence="11">
    <name type="scientific">Picea sitchensis</name>
    <name type="common">Sitka spruce</name>
    <name type="synonym">Pinus sitchensis</name>
    <dbReference type="NCBI Taxonomy" id="3332"/>
    <lineage>
        <taxon>Eukaryota</taxon>
        <taxon>Viridiplantae</taxon>
        <taxon>Streptophyta</taxon>
        <taxon>Embryophyta</taxon>
        <taxon>Tracheophyta</taxon>
        <taxon>Spermatophyta</taxon>
        <taxon>Pinopsida</taxon>
        <taxon>Pinidae</taxon>
        <taxon>Conifers I</taxon>
        <taxon>Pinales</taxon>
        <taxon>Pinaceae</taxon>
        <taxon>Picea</taxon>
    </lineage>
</organism>
<dbReference type="PANTHER" id="PTHR47168">
    <property type="entry name" value="RING ZINC FINGER DOMAIN SUPERFAMILY PROTEIN-RELATED"/>
    <property type="match status" value="1"/>
</dbReference>
<proteinExistence type="evidence at transcript level"/>
<feature type="domain" description="RING-type" evidence="10">
    <location>
        <begin position="194"/>
        <end position="236"/>
    </location>
</feature>
<keyword evidence="2" id="KW-0812">Transmembrane</keyword>
<comment type="subcellular location">
    <subcellularLocation>
        <location evidence="1">Membrane</location>
        <topology evidence="1">Single-pass membrane protein</topology>
    </subcellularLocation>
</comment>
<dbReference type="SUPFAM" id="SSF57850">
    <property type="entry name" value="RING/U-box"/>
    <property type="match status" value="1"/>
</dbReference>
<dbReference type="PANTHER" id="PTHR47168:SF1">
    <property type="entry name" value="OS02G0798600 PROTEIN"/>
    <property type="match status" value="1"/>
</dbReference>
<keyword evidence="3" id="KW-0479">Metal-binding</keyword>
<evidence type="ECO:0000259" key="10">
    <source>
        <dbReference type="PROSITE" id="PS50089"/>
    </source>
</evidence>
<evidence type="ECO:0000313" key="11">
    <source>
        <dbReference type="EMBL" id="ABR17903.1"/>
    </source>
</evidence>
<evidence type="ECO:0000256" key="1">
    <source>
        <dbReference type="ARBA" id="ARBA00004167"/>
    </source>
</evidence>
<evidence type="ECO:0000256" key="5">
    <source>
        <dbReference type="ARBA" id="ARBA00022833"/>
    </source>
</evidence>
<feature type="region of interest" description="Disordered" evidence="9">
    <location>
        <begin position="1"/>
        <end position="94"/>
    </location>
</feature>
<feature type="compositionally biased region" description="Polar residues" evidence="9">
    <location>
        <begin position="14"/>
        <end position="27"/>
    </location>
</feature>
<keyword evidence="7" id="KW-0472">Membrane</keyword>
<evidence type="ECO:0000256" key="4">
    <source>
        <dbReference type="ARBA" id="ARBA00022771"/>
    </source>
</evidence>
<keyword evidence="6" id="KW-1133">Transmembrane helix</keyword>
<evidence type="ECO:0000256" key="9">
    <source>
        <dbReference type="SAM" id="MobiDB-lite"/>
    </source>
</evidence>
<dbReference type="GO" id="GO:0016020">
    <property type="term" value="C:membrane"/>
    <property type="evidence" value="ECO:0007669"/>
    <property type="project" value="UniProtKB-SubCell"/>
</dbReference>
<evidence type="ECO:0000256" key="6">
    <source>
        <dbReference type="ARBA" id="ARBA00022989"/>
    </source>
</evidence>
<protein>
    <recommendedName>
        <fullName evidence="10">RING-type domain-containing protein</fullName>
    </recommendedName>
</protein>
<reference evidence="11" key="1">
    <citation type="submission" date="2007-06" db="EMBL/GenBank/DDBJ databases">
        <title>Full length cDNA sequences from Sitka Spruce (Picea sitchensis).</title>
        <authorList>
            <person name="Ralph S.G."/>
            <person name="Chun H.E."/>
            <person name="Liao N."/>
            <person name="Ali J."/>
            <person name="Reid K."/>
            <person name="Kolosova N."/>
            <person name="Cooper N."/>
            <person name="Cullis C."/>
            <person name="Jancsik S."/>
            <person name="Moore R."/>
            <person name="Mayo M."/>
            <person name="Wagner S."/>
            <person name="Holt R.A."/>
            <person name="Jones S.J.M."/>
            <person name="Marra M.A."/>
            <person name="Ritland C.E."/>
            <person name="Ritland K."/>
            <person name="Bohlmann J."/>
        </authorList>
    </citation>
    <scope>NUCLEOTIDE SEQUENCE</scope>
    <source>
        <tissue evidence="11">Bark</tissue>
    </source>
</reference>
<evidence type="ECO:0000256" key="3">
    <source>
        <dbReference type="ARBA" id="ARBA00022723"/>
    </source>
</evidence>
<evidence type="ECO:0000256" key="8">
    <source>
        <dbReference type="PROSITE-ProRule" id="PRU00175"/>
    </source>
</evidence>
<feature type="compositionally biased region" description="Basic residues" evidence="9">
    <location>
        <begin position="76"/>
        <end position="85"/>
    </location>
</feature>
<dbReference type="PROSITE" id="PS50089">
    <property type="entry name" value="ZF_RING_2"/>
    <property type="match status" value="1"/>
</dbReference>
<dbReference type="InterPro" id="IPR051653">
    <property type="entry name" value="E3_ligase_sorting_rcpt"/>
</dbReference>
<keyword evidence="4 8" id="KW-0863">Zinc-finger</keyword>